<evidence type="ECO:0000259" key="1">
    <source>
        <dbReference type="Pfam" id="PF10057"/>
    </source>
</evidence>
<dbReference type="OrthoDB" id="9904716at2"/>
<keyword evidence="3" id="KW-1185">Reference proteome</keyword>
<organism evidence="2 3">
    <name type="scientific">Acetobacterium bakii</name>
    <dbReference type="NCBI Taxonomy" id="52689"/>
    <lineage>
        <taxon>Bacteria</taxon>
        <taxon>Bacillati</taxon>
        <taxon>Bacillota</taxon>
        <taxon>Clostridia</taxon>
        <taxon>Eubacteriales</taxon>
        <taxon>Eubacteriaceae</taxon>
        <taxon>Acetobacterium</taxon>
    </lineage>
</organism>
<evidence type="ECO:0000313" key="3">
    <source>
        <dbReference type="Proteomes" id="UP000036873"/>
    </source>
</evidence>
<dbReference type="InterPro" id="IPR018745">
    <property type="entry name" value="MpsC"/>
</dbReference>
<evidence type="ECO:0000313" key="2">
    <source>
        <dbReference type="EMBL" id="KNZ40340.1"/>
    </source>
</evidence>
<feature type="domain" description="Na+-translocating membrane potential-generating system MpsC" evidence="1">
    <location>
        <begin position="11"/>
        <end position="66"/>
    </location>
</feature>
<protein>
    <recommendedName>
        <fullName evidence="1">Na+-translocating membrane potential-generating system MpsC domain-containing protein</fullName>
    </recommendedName>
</protein>
<dbReference type="STRING" id="52689.AKG39_18295"/>
<dbReference type="Pfam" id="PF10057">
    <property type="entry name" value="MpsC"/>
    <property type="match status" value="1"/>
</dbReference>
<sequence length="111" mass="12920">MFTEEEKKLLLKSIAGLTKKYQGAGPKSHYVKYYDREIHIVMKGTLSSTEIYLVKTFGQEYIDAVQKFYILTVAEAVSQLDQIFMGKYQMQLLACEPDFINDQVVFKIKHR</sequence>
<gene>
    <name evidence="2" type="ORF">AKG39_18295</name>
</gene>
<dbReference type="EMBL" id="LGYO01000067">
    <property type="protein sequence ID" value="KNZ40340.1"/>
    <property type="molecule type" value="Genomic_DNA"/>
</dbReference>
<dbReference type="RefSeq" id="WP_050741848.1">
    <property type="nucleotide sequence ID" value="NZ_LGYO01000067.1"/>
</dbReference>
<comment type="caution">
    <text evidence="2">The sequence shown here is derived from an EMBL/GenBank/DDBJ whole genome shotgun (WGS) entry which is preliminary data.</text>
</comment>
<accession>A0A0L6TXQ8</accession>
<dbReference type="Proteomes" id="UP000036873">
    <property type="component" value="Unassembled WGS sequence"/>
</dbReference>
<name>A0A0L6TXQ8_9FIRM</name>
<reference evidence="3" key="1">
    <citation type="submission" date="2015-07" db="EMBL/GenBank/DDBJ databases">
        <title>Draft genome sequence of Acetobacterium bakii DSM 8293, a potential psychrophilic chemical producer through syngas fermentation.</title>
        <authorList>
            <person name="Song Y."/>
            <person name="Hwang S."/>
            <person name="Cho B.-K."/>
        </authorList>
    </citation>
    <scope>NUCLEOTIDE SEQUENCE [LARGE SCALE GENOMIC DNA]</scope>
    <source>
        <strain evidence="3">DSM 8239</strain>
    </source>
</reference>
<dbReference type="AlphaFoldDB" id="A0A0L6TXQ8"/>
<proteinExistence type="predicted"/>